<keyword evidence="2" id="KW-1185">Reference proteome</keyword>
<organism evidence="1 2">
    <name type="scientific">Staphylothermus hellenicus (strain DSM 12710 / JCM 10830 / BK20S6-10-b1 / P8)</name>
    <dbReference type="NCBI Taxonomy" id="591019"/>
    <lineage>
        <taxon>Archaea</taxon>
        <taxon>Thermoproteota</taxon>
        <taxon>Thermoprotei</taxon>
        <taxon>Desulfurococcales</taxon>
        <taxon>Desulfurococcaceae</taxon>
        <taxon>Staphylothermus</taxon>
    </lineage>
</organism>
<evidence type="ECO:0000313" key="1">
    <source>
        <dbReference type="EMBL" id="ADI31842.1"/>
    </source>
</evidence>
<dbReference type="EMBL" id="CP002051">
    <property type="protein sequence ID" value="ADI31842.1"/>
    <property type="molecule type" value="Genomic_DNA"/>
</dbReference>
<dbReference type="KEGG" id="shc:Shell_0723"/>
<reference evidence="2" key="1">
    <citation type="submission" date="2010-05" db="EMBL/GenBank/DDBJ databases">
        <title>Complete sequence of Staphylothermus hellenicus DSM 12710.</title>
        <authorList>
            <consortium name="US DOE Joint Genome Institute"/>
            <person name="Lucas S."/>
            <person name="Copeland A."/>
            <person name="Lapidus A."/>
            <person name="Cheng J.-F."/>
            <person name="Bruce D."/>
            <person name="Goodwin L."/>
            <person name="Pitluck S."/>
            <person name="Davenport K."/>
            <person name="Detter J.C."/>
            <person name="Han C."/>
            <person name="Tapia R."/>
            <person name="Larimer F."/>
            <person name="Land M."/>
            <person name="Hauser L."/>
            <person name="Kyrpides N."/>
            <person name="Mikhailova N."/>
            <person name="Anderson I.J."/>
            <person name="Woyke T."/>
        </authorList>
    </citation>
    <scope>NUCLEOTIDE SEQUENCE [LARGE SCALE GENOMIC DNA]</scope>
    <source>
        <strain evidence="2">DSM 12710 / JCM 10830 / BK20S6-10-b1 / P8</strain>
    </source>
</reference>
<reference evidence="1 2" key="2">
    <citation type="journal article" date="2011" name="Stand. Genomic Sci.">
        <title>Complete genome sequence of Staphylothermus hellenicus P8.</title>
        <authorList>
            <person name="Anderson I."/>
            <person name="Wirth R."/>
            <person name="Lucas S."/>
            <person name="Copeland A."/>
            <person name="Lapidus A."/>
            <person name="Cheng J.F."/>
            <person name="Goodwin L."/>
            <person name="Pitluck S."/>
            <person name="Davenport K."/>
            <person name="Detter J.C."/>
            <person name="Han C."/>
            <person name="Tapia R."/>
            <person name="Land M."/>
            <person name="Hauser L."/>
            <person name="Pati A."/>
            <person name="Mikhailova N."/>
            <person name="Woyke T."/>
            <person name="Klenk H.P."/>
            <person name="Kyrpides N."/>
            <person name="Ivanova N."/>
        </authorList>
    </citation>
    <scope>NUCLEOTIDE SEQUENCE [LARGE SCALE GENOMIC DNA]</scope>
    <source>
        <strain evidence="2">DSM 12710 / JCM 10830 / BK20S6-10-b1 / P8</strain>
    </source>
</reference>
<dbReference type="STRING" id="591019.Shell_0723"/>
<gene>
    <name evidence="1" type="ordered locus">Shell_0723</name>
</gene>
<proteinExistence type="predicted"/>
<dbReference type="Proteomes" id="UP000002573">
    <property type="component" value="Chromosome"/>
</dbReference>
<name>D7DCE5_STAHD</name>
<protein>
    <submittedName>
        <fullName evidence="1">Uncharacterized protein</fullName>
    </submittedName>
</protein>
<dbReference type="HOGENOM" id="CLU_3148126_0_0_2"/>
<evidence type="ECO:0000313" key="2">
    <source>
        <dbReference type="Proteomes" id="UP000002573"/>
    </source>
</evidence>
<dbReference type="AlphaFoldDB" id="D7DCE5"/>
<sequence length="48" mass="5725">MHKSAKLYERKKFEALNIIDDGKLLSKYLICFNCWHVCPIKDEKELLV</sequence>
<accession>D7DCE5</accession>